<dbReference type="Proteomes" id="UP000011599">
    <property type="component" value="Unassembled WGS sequence"/>
</dbReference>
<name>L9VWZ2_9EURY</name>
<evidence type="ECO:0000313" key="2">
    <source>
        <dbReference type="Proteomes" id="UP000011599"/>
    </source>
</evidence>
<comment type="caution">
    <text evidence="1">The sequence shown here is derived from an EMBL/GenBank/DDBJ whole genome shotgun (WGS) entry which is preliminary data.</text>
</comment>
<protein>
    <submittedName>
        <fullName evidence="1">Uncharacterized protein</fullName>
    </submittedName>
</protein>
<evidence type="ECO:0000313" key="1">
    <source>
        <dbReference type="EMBL" id="ELY40793.1"/>
    </source>
</evidence>
<reference evidence="1 2" key="1">
    <citation type="journal article" date="2014" name="PLoS Genet.">
        <title>Phylogenetically driven sequencing of extremely halophilic archaea reveals strategies for static and dynamic osmo-response.</title>
        <authorList>
            <person name="Becker E.A."/>
            <person name="Seitzer P.M."/>
            <person name="Tritt A."/>
            <person name="Larsen D."/>
            <person name="Krusor M."/>
            <person name="Yao A.I."/>
            <person name="Wu D."/>
            <person name="Madern D."/>
            <person name="Eisen J.A."/>
            <person name="Darling A.E."/>
            <person name="Facciotti M.T."/>
        </authorList>
    </citation>
    <scope>NUCLEOTIDE SEQUENCE [LARGE SCALE GENOMIC DNA]</scope>
    <source>
        <strain evidence="1 2">GA33</strain>
    </source>
</reference>
<gene>
    <name evidence="1" type="ORF">C496_10811</name>
</gene>
<proteinExistence type="predicted"/>
<accession>L9VWZ2</accession>
<sequence length="106" mass="12047">MVSIVGFAYFGEEHVLGSITLIARHSEFSLLWLFVRERHDNIEGVSIGSFGKSFFSNYPRSILSFLNFVGLFEHVILIFIGDGGLNLMCVIGKIQEFKIDRARFLD</sequence>
<organism evidence="1 2">
    <name type="scientific">Natronorubrum tibetense GA33</name>
    <dbReference type="NCBI Taxonomy" id="1114856"/>
    <lineage>
        <taxon>Archaea</taxon>
        <taxon>Methanobacteriati</taxon>
        <taxon>Methanobacteriota</taxon>
        <taxon>Stenosarchaea group</taxon>
        <taxon>Halobacteria</taxon>
        <taxon>Halobacteriales</taxon>
        <taxon>Natrialbaceae</taxon>
        <taxon>Natronorubrum</taxon>
    </lineage>
</organism>
<dbReference type="AlphaFoldDB" id="L9VWZ2"/>
<dbReference type="EMBL" id="AOHW01000030">
    <property type="protein sequence ID" value="ELY40793.1"/>
    <property type="molecule type" value="Genomic_DNA"/>
</dbReference>
<keyword evidence="2" id="KW-1185">Reference proteome</keyword>